<gene>
    <name evidence="2" type="ORF">EV215_1114</name>
</gene>
<dbReference type="AlphaFoldDB" id="A0AA46I5M2"/>
<evidence type="ECO:0000313" key="3">
    <source>
        <dbReference type="Proteomes" id="UP000294678"/>
    </source>
</evidence>
<evidence type="ECO:0000259" key="1">
    <source>
        <dbReference type="Pfam" id="PF08984"/>
    </source>
</evidence>
<dbReference type="InterPro" id="IPR015077">
    <property type="entry name" value="DUF1858"/>
</dbReference>
<dbReference type="PANTHER" id="PTHR39341:SF1">
    <property type="entry name" value="DUF1858 DOMAIN-CONTAINING PROTEIN"/>
    <property type="match status" value="1"/>
</dbReference>
<accession>A0AA46I5M2</accession>
<dbReference type="Gene3D" id="1.10.3910.10">
    <property type="entry name" value="SP0561-like"/>
    <property type="match status" value="1"/>
</dbReference>
<dbReference type="SUPFAM" id="SSF140683">
    <property type="entry name" value="SP0561-like"/>
    <property type="match status" value="1"/>
</dbReference>
<reference evidence="2 3" key="1">
    <citation type="submission" date="2019-03" db="EMBL/GenBank/DDBJ databases">
        <title>Genomic Encyclopedia of Type Strains, Phase IV (KMG-IV): sequencing the most valuable type-strain genomes for metagenomic binning, comparative biology and taxonomic classification.</title>
        <authorList>
            <person name="Goeker M."/>
        </authorList>
    </citation>
    <scope>NUCLEOTIDE SEQUENCE [LARGE SCALE GENOMIC DNA]</scope>
    <source>
        <strain evidence="2 3">DSM 100055</strain>
    </source>
</reference>
<comment type="caution">
    <text evidence="2">The sequence shown here is derived from an EMBL/GenBank/DDBJ whole genome shotgun (WGS) entry which is preliminary data.</text>
</comment>
<keyword evidence="3" id="KW-1185">Reference proteome</keyword>
<dbReference type="RefSeq" id="WP_134113002.1">
    <property type="nucleotide sequence ID" value="NZ_SOBG01000004.1"/>
</dbReference>
<proteinExistence type="predicted"/>
<sequence>MVTKDSNILEAVQKYPVIAQVFQRYGLGCIGCMVASGESLGEGISSHGLNADAIIAEINDIISKQEANK</sequence>
<dbReference type="EMBL" id="SOBG01000004">
    <property type="protein sequence ID" value="TDT70567.1"/>
    <property type="molecule type" value="Genomic_DNA"/>
</dbReference>
<dbReference type="Pfam" id="PF08984">
    <property type="entry name" value="DUF1858"/>
    <property type="match status" value="1"/>
</dbReference>
<dbReference type="PANTHER" id="PTHR39341">
    <property type="entry name" value="BSL7085 PROTEIN"/>
    <property type="match status" value="1"/>
</dbReference>
<dbReference type="InterPro" id="IPR038062">
    <property type="entry name" value="ScdA-like_N_sf"/>
</dbReference>
<protein>
    <submittedName>
        <fullName evidence="2">Hybrid cluster-associated redox disulfide protein</fullName>
    </submittedName>
</protein>
<dbReference type="Proteomes" id="UP000294678">
    <property type="component" value="Unassembled WGS sequence"/>
</dbReference>
<organism evidence="2 3">
    <name type="scientific">Hypnocyclicus thermotrophus</name>
    <dbReference type="NCBI Taxonomy" id="1627895"/>
    <lineage>
        <taxon>Bacteria</taxon>
        <taxon>Fusobacteriati</taxon>
        <taxon>Fusobacteriota</taxon>
        <taxon>Fusobacteriia</taxon>
        <taxon>Fusobacteriales</taxon>
        <taxon>Fusobacteriaceae</taxon>
        <taxon>Hypnocyclicus</taxon>
    </lineage>
</organism>
<name>A0AA46I5M2_9FUSO</name>
<evidence type="ECO:0000313" key="2">
    <source>
        <dbReference type="EMBL" id="TDT70567.1"/>
    </source>
</evidence>
<dbReference type="NCBIfam" id="TIGR03980">
    <property type="entry name" value="prismane_assoc"/>
    <property type="match status" value="1"/>
</dbReference>
<feature type="domain" description="DUF1858" evidence="1">
    <location>
        <begin position="3"/>
        <end position="55"/>
    </location>
</feature>
<dbReference type="InterPro" id="IPR023883">
    <property type="entry name" value="CHP03980_redox-disulphide"/>
</dbReference>